<evidence type="ECO:0000313" key="1">
    <source>
        <dbReference type="RefSeq" id="XP_020012483.1"/>
    </source>
</evidence>
<organism evidence="1">
    <name type="scientific">Castor canadensis</name>
    <name type="common">American beaver</name>
    <dbReference type="NCBI Taxonomy" id="51338"/>
    <lineage>
        <taxon>Eukaryota</taxon>
        <taxon>Metazoa</taxon>
        <taxon>Chordata</taxon>
        <taxon>Craniata</taxon>
        <taxon>Vertebrata</taxon>
        <taxon>Euteleostomi</taxon>
        <taxon>Mammalia</taxon>
        <taxon>Eutheria</taxon>
        <taxon>Euarchontoglires</taxon>
        <taxon>Glires</taxon>
        <taxon>Rodentia</taxon>
        <taxon>Castorimorpha</taxon>
        <taxon>Castoridae</taxon>
        <taxon>Castor</taxon>
    </lineage>
</organism>
<accession>A0A8B7TY57</accession>
<reference evidence="1" key="1">
    <citation type="submission" date="2025-08" db="UniProtKB">
        <authorList>
            <consortium name="RefSeq"/>
        </authorList>
    </citation>
    <scope>IDENTIFICATION</scope>
    <source>
        <tissue evidence="1">Leukocyte</tissue>
    </source>
</reference>
<dbReference type="OrthoDB" id="5632at2759"/>
<gene>
    <name evidence="1" type="primary">Ptp4a3</name>
</gene>
<protein>
    <submittedName>
        <fullName evidence="1">Protein tyrosine phosphatase type IVA 3 isoform X3</fullName>
    </submittedName>
</protein>
<name>A0A8B7TY57_CASCN</name>
<sequence>MGAQERPRDRHWPCLLGSPLLAPRDGVPWRVARMAPARNRLLRKAWGPASCSRCPPPAPLPLVWPEALARGSEWGTGVWGSCRLSSRVGSGSWMQYPMAPFTKRPSYDEETEVGGTVQHGQHWCLAGRVQYTPAIKVEDQQDDSAC</sequence>
<dbReference type="RefSeq" id="XP_020012483.1">
    <property type="nucleotide sequence ID" value="XM_020156894.1"/>
</dbReference>
<proteinExistence type="predicted"/>
<dbReference type="CTD" id="11156"/>
<dbReference type="AlphaFoldDB" id="A0A8B7TY57"/>